<evidence type="ECO:0000313" key="3">
    <source>
        <dbReference type="Proteomes" id="UP001626550"/>
    </source>
</evidence>
<dbReference type="FunFam" id="1.10.750.20:FF:000001">
    <property type="entry name" value="Ankyrin repeat and SOCS box containing 1"/>
    <property type="match status" value="1"/>
</dbReference>
<reference evidence="2 3" key="1">
    <citation type="submission" date="2024-11" db="EMBL/GenBank/DDBJ databases">
        <title>Adaptive evolution of stress response genes in parasites aligns with host niche diversity.</title>
        <authorList>
            <person name="Hahn C."/>
            <person name="Resl P."/>
        </authorList>
    </citation>
    <scope>NUCLEOTIDE SEQUENCE [LARGE SCALE GENOMIC DNA]</scope>
    <source>
        <strain evidence="2">EGGRZ-B1_66</strain>
        <tissue evidence="2">Body</tissue>
    </source>
</reference>
<dbReference type="SMART" id="SM00969">
    <property type="entry name" value="SOCS_box"/>
    <property type="match status" value="1"/>
</dbReference>
<evidence type="ECO:0000259" key="1">
    <source>
        <dbReference type="PROSITE" id="PS50225"/>
    </source>
</evidence>
<dbReference type="PROSITE" id="PS50225">
    <property type="entry name" value="SOCS"/>
    <property type="match status" value="1"/>
</dbReference>
<dbReference type="EMBL" id="JBJKFK010002292">
    <property type="protein sequence ID" value="KAL3311325.1"/>
    <property type="molecule type" value="Genomic_DNA"/>
</dbReference>
<dbReference type="InterPro" id="IPR001496">
    <property type="entry name" value="SOCS_box"/>
</dbReference>
<comment type="caution">
    <text evidence="2">The sequence shown here is derived from an EMBL/GenBank/DDBJ whole genome shotgun (WGS) entry which is preliminary data.</text>
</comment>
<accession>A0ABD2PV36</accession>
<dbReference type="SUPFAM" id="SSF158235">
    <property type="entry name" value="SOCS box-like"/>
    <property type="match status" value="1"/>
</dbReference>
<dbReference type="AlphaFoldDB" id="A0ABD2PV36"/>
<evidence type="ECO:0000313" key="2">
    <source>
        <dbReference type="EMBL" id="KAL3311325.1"/>
    </source>
</evidence>
<sequence>PAKKLPLVTSPARGSLGRWQYERPLSPASCSDEGELDMLESSEADKTQPCVKSPFQLALDKGHLEIAKILSDVCCFTLRSPGLSIPLAMTVNPMARRFSCLDEVKSLKQLCRKVIRQELGFELVDSLPKLPLPAPLKDYLLLIDINWSLYQSGFGAFADQAVLVRSSRR</sequence>
<protein>
    <recommendedName>
        <fullName evidence="1">SOCS box domain-containing protein</fullName>
    </recommendedName>
</protein>
<gene>
    <name evidence="2" type="ORF">Ciccas_010099</name>
</gene>
<dbReference type="InterPro" id="IPR036036">
    <property type="entry name" value="SOCS_box-like_dom_sf"/>
</dbReference>
<proteinExistence type="predicted"/>
<feature type="domain" description="SOCS box" evidence="1">
    <location>
        <begin position="82"/>
        <end position="146"/>
    </location>
</feature>
<dbReference type="SMART" id="SM00253">
    <property type="entry name" value="SOCS"/>
    <property type="match status" value="1"/>
</dbReference>
<keyword evidence="3" id="KW-1185">Reference proteome</keyword>
<feature type="non-terminal residue" evidence="2">
    <location>
        <position position="1"/>
    </location>
</feature>
<name>A0ABD2PV36_9PLAT</name>
<organism evidence="2 3">
    <name type="scientific">Cichlidogyrus casuarinus</name>
    <dbReference type="NCBI Taxonomy" id="1844966"/>
    <lineage>
        <taxon>Eukaryota</taxon>
        <taxon>Metazoa</taxon>
        <taxon>Spiralia</taxon>
        <taxon>Lophotrochozoa</taxon>
        <taxon>Platyhelminthes</taxon>
        <taxon>Monogenea</taxon>
        <taxon>Monopisthocotylea</taxon>
        <taxon>Dactylogyridea</taxon>
        <taxon>Ancyrocephalidae</taxon>
        <taxon>Cichlidogyrus</taxon>
    </lineage>
</organism>
<dbReference type="Pfam" id="PF07525">
    <property type="entry name" value="SOCS_box"/>
    <property type="match status" value="1"/>
</dbReference>
<dbReference type="Gene3D" id="1.10.750.20">
    <property type="entry name" value="SOCS box"/>
    <property type="match status" value="1"/>
</dbReference>
<dbReference type="Proteomes" id="UP001626550">
    <property type="component" value="Unassembled WGS sequence"/>
</dbReference>